<dbReference type="InterPro" id="IPR025667">
    <property type="entry name" value="SprB_repeat"/>
</dbReference>
<evidence type="ECO:0008006" key="3">
    <source>
        <dbReference type="Google" id="ProtNLM"/>
    </source>
</evidence>
<dbReference type="NCBIfam" id="TIGR04131">
    <property type="entry name" value="Bac_Flav_CTERM"/>
    <property type="match status" value="1"/>
</dbReference>
<reference evidence="1 2" key="1">
    <citation type="submission" date="2018-06" db="EMBL/GenBank/DDBJ databases">
        <title>Spongiibacterium sp. HME9304 Genome sequencing and assembly.</title>
        <authorList>
            <person name="Kang H."/>
            <person name="Kim H."/>
            <person name="Joh K."/>
        </authorList>
    </citation>
    <scope>NUCLEOTIDE SEQUENCE [LARGE SCALE GENOMIC DNA]</scope>
    <source>
        <strain evidence="1 2">HME9304</strain>
    </source>
</reference>
<accession>A0A2Z4LNF4</accession>
<dbReference type="SUPFAM" id="SSF117074">
    <property type="entry name" value="Hypothetical protein PA1324"/>
    <property type="match status" value="1"/>
</dbReference>
<organism evidence="1 2">
    <name type="scientific">Flagellimonas maritima</name>
    <dbReference type="NCBI Taxonomy" id="1383885"/>
    <lineage>
        <taxon>Bacteria</taxon>
        <taxon>Pseudomonadati</taxon>
        <taxon>Bacteroidota</taxon>
        <taxon>Flavobacteriia</taxon>
        <taxon>Flavobacteriales</taxon>
        <taxon>Flavobacteriaceae</taxon>
        <taxon>Flagellimonas</taxon>
    </lineage>
</organism>
<dbReference type="EMBL" id="CP030104">
    <property type="protein sequence ID" value="AWX43290.1"/>
    <property type="molecule type" value="Genomic_DNA"/>
</dbReference>
<dbReference type="OrthoDB" id="607469at2"/>
<dbReference type="Proteomes" id="UP000248536">
    <property type="component" value="Chromosome"/>
</dbReference>
<evidence type="ECO:0000313" key="2">
    <source>
        <dbReference type="Proteomes" id="UP000248536"/>
    </source>
</evidence>
<dbReference type="Pfam" id="PF13573">
    <property type="entry name" value="SprB"/>
    <property type="match status" value="5"/>
</dbReference>
<name>A0A2Z4LNF4_9FLAO</name>
<gene>
    <name evidence="1" type="ORF">HME9304_00278</name>
</gene>
<keyword evidence="2" id="KW-1185">Reference proteome</keyword>
<dbReference type="KEGG" id="spon:HME9304_00278"/>
<sequence>MLPQKKKHLLYAVVLIFISIFCSTVLAKTEVKTFLTELMLTTSETSTKNSPSTSRIDNSVTNSSTFSTVSSSMFMTIIQGANEEVVCPNDGSTLAKFFLCGTSDIRTLTLSQSGSNYEWQQLDPNTCAPTVVDDCPTINAACTWNTVGTSATFNLDSAGEFRVRVDSGQFFYFKSTLNPLNPQLIHEDIICGNPGRVEVTNVPAGYEYSLNSSAGPYQDDPFFDITTPGDYRVWVRLKNVSASACLFPSNTVTVQDLDVTVEVTANDILCPSELGSIDVQVSGVPGFYTYRLIKGGVTVDTFGPNGSDNYTFANVSPGTYSIRVETNKCSEIITQDINGDPIEIGNGISPLDVSATASESFGCGATSVDVDLNTSGGTAPYRFSVDGGPFGANYSGITTFNVTTPGTYAILVEDANGCQRSASVDVPDIPPPIFSITEEDADCGGSNNGRITVNVTNGFGYEIEYSNNNGATYQVSNVFSNLAPGNYDIVLRYEQDSFTCTTAPVIGTVGTPSNINATAAADSAPTCTDENGGQITISGVSGGTGPYEFSIGAGFSTNPVFANLGTGSYTPLIRDSNGCVQALAPIIFNSLDKPTDLAFTISSLDCITTTATVGLIVTGGTGPYTYEIIAPAASAVNNGTNSDFSGLGLGTYTFRVTDNEGCSYDENYAITDISSIGVTAQQTRVVTCVGDSDGEGRYLVDGFNSTYSYSIDGGPLQTAQSSGIVPVTGLAAGSYVISVTDEETNCTDTATLVIEEPSTAFTISGLDVTDMSCQNGNIGSVRINTAGGWGGNRYTMTQPDGSTRGPKNGRVFSNLSQDGLYQVSVTDANGCTVTDSFTLTELEAPTLTLDLGASDFCYDNFTAATLAVNATLGTAPYQYRINGGSLGASNIFSGLTPGNYTIEVVDANDCRDTVTATIEPQVTALATTIQELDCAGPPGQIQVNISNGYTSSGNYDIYEVRINGGTYTSDNNNITGNSFTYSVPNDGSITSDTTYQFLITDSRGCTTESNIVTISPPETIAGSASATDTQCGDPTSGIVELTPDTTQGIPPYEYSNDGGATFSSQNIFSGYGPGTHGGFVIRDSRGCESPPYSVTIGNSSALDATVTPTDAICTSGPILGSVSTTISNGVAPFDYVLLDVNGNPVASSIGTASTTVNFPNLPLGNYTVVTTDSQGCEDRDEFIIDQNVLDLTPLDSPPPSCSDTSFPYRVQASGGTAPYEFRLVGDPTFQLGTGPGNDIFDVTGLVVPNVTYFVEVRDANGCTYIEEIDPISASSPVAVNATATTASCNVSGSGTINYEITGIPSGNFTVTLENTDTGAIIDGPTPRTGESMPFSNNFSGLAPGNYQILVTDDSTGCSGSTLVFIGFSSPSIIIDNNVAATCNAGAFVTVRGFGGTAPFTYAFVPTGDPAPTTFSADTTFEVAGPYPGDYDFYVQDANGCTALTTATITQDAGVPTPTIDVTNQCTAVSGYQIEVTAPLSTGSGLPEETFEYNIGSGFQSNVNFVVPNPGSYIITVRDGNGCTNTVTAEVFDFFAITADATSFPTCNAGDGVIEVNTTGGSGNFRYQLRDDATLTDIGPPQSSNIFNNVLPGDYNILVTDLDSNTSPLCSDEAVVNVSTVDTPVITATPSTDITCNGANNGTIAIELQPGSDTDTPINYILYDGASSTVIAGPQGSPLFDNLAPDTYQVEVVSDRGCTDRSTDIIISEPTLLSVNAINTEFSCNPSSNQFSTANITIFTDTNGDGSGTATGTGPYTYSMNDGTPQFDGTNFQTSNTFEVIDNGTNQSIILTARDQNGCEETATVNINTPTDITFTYNVSEITCDTSGTGVSPGSITIIINEGAGDYQVEILPLGSEAPRSSSGTDRVIWPISTPGDYIFAVTDVGNGGCSYLTATVNMPEYNNIEAIIAEVGPVTCFNGNDGEISLEINNYSGQYNYEVFSRDNSGVETTTGVTGSFDTNAPISSPEIITGLPAGNLVVRVEALNTPFCDVVSNVTTVRSPDRPLTVATIQTAEVTCNVPGLGEITATGDGGWGTYQYQLIAPDGATVLVDYPNTNPVFDNLSEGIGYTINVRDLEGCESSITQDLLLPDPITADIRIVQGLACNNDNNGIIEVHNEIGGQGPGNYLYQLNRITDGTNSGLQTTPTFANLSAGEYRITIFDGWNCEGQTALIEIRDPEIVVAELVELQPPGCGDVGRMELRITNPEAGVSYFYRRSGTSDIFEPFSTIDPLATSVEIPEDITIDPGPFQYDVQNSNGCPSERSNQISLDPAAPLVINLDLTNATINCAGEATGIIRSEAFGGIGSYVYTLVNNDLGSAANGGVPNPPIATDIVPNGGPQASGIFRNLNPGTYYVYAQSGGCEAISTPIVITPKPPLVLDYLEAVPVICAGDTNGQIIIEASGGTGQIRYSISDTLSEFFEGDDPSNPNRKTFNDLSPRTYDVIIQDDLGCTITRTVEITQPMELVAAVASTTPEICLGDGDGTLTLSVSGGTAPYYTSVNSTDDADFVQNDTFFFDNLNGGETYVIFVRDENGCQTNVIADIGVGIELMAEPIVEYGCDGIFPNSTATVAITDSSLLPNLLFSLDVEDINLATDQRTYGDLAAGEHTVYIYHQNGCVTFVEFEIDEYEPLILEAEKTGPNEITAIATGGFGGYEYFFQEESFGETNVFTTVEDSNINIMVRDQNGCVAMLVMPFDFDGMPEMPDFFTPDGDSLNDFWRIGNSEFFPNLEVKIYDRYGRVVAILDEVKGWDGTYEGSELPTGDYWYVVNANDEDKQQFVGHFTLYR</sequence>
<proteinExistence type="predicted"/>
<dbReference type="InterPro" id="IPR026341">
    <property type="entry name" value="T9SS_type_B"/>
</dbReference>
<dbReference type="Pfam" id="PF13585">
    <property type="entry name" value="CHU_C"/>
    <property type="match status" value="1"/>
</dbReference>
<protein>
    <recommendedName>
        <fullName evidence="3">T9SS type B sorting domain-containing protein</fullName>
    </recommendedName>
</protein>
<evidence type="ECO:0000313" key="1">
    <source>
        <dbReference type="EMBL" id="AWX43290.1"/>
    </source>
</evidence>